<dbReference type="EMBL" id="JAGSOV010000041">
    <property type="protein sequence ID" value="MCO1657315.1"/>
    <property type="molecule type" value="Genomic_DNA"/>
</dbReference>
<proteinExistence type="predicted"/>
<evidence type="ECO:0000256" key="2">
    <source>
        <dbReference type="ARBA" id="ARBA00022630"/>
    </source>
</evidence>
<dbReference type="Gene3D" id="3.50.50.60">
    <property type="entry name" value="FAD/NAD(P)-binding domain"/>
    <property type="match status" value="1"/>
</dbReference>
<keyword evidence="2" id="KW-0285">Flavoprotein</keyword>
<dbReference type="InterPro" id="IPR050493">
    <property type="entry name" value="FAD-dep_Monooxygenase_BioMet"/>
</dbReference>
<comment type="cofactor">
    <cofactor evidence="1">
        <name>FAD</name>
        <dbReference type="ChEBI" id="CHEBI:57692"/>
    </cofactor>
</comment>
<evidence type="ECO:0000256" key="1">
    <source>
        <dbReference type="ARBA" id="ARBA00001974"/>
    </source>
</evidence>
<keyword evidence="8" id="KW-1185">Reference proteome</keyword>
<sequence>MAVVGGGIGGLAAALALSRAGHDVRVFEQARAVSEVGAGIQLAPNATRVLRDLGVLAEIERVAVRPEVFEFRRWDDGRLLSSTPLGAAIEQTYGAPYLHVHRADLVRVLAGAFPAERVAVGRRCVGAVRRPDGAEVRFADGSGTAADVVVGADGIHSAVRASLFGARAARFTGYVAYRGLVPAQRVAGLGLGRRSTVDLGPGAHLVHYFVAAGRLLNVVCVLEESSWTREAWTDPGDPAELRAAFTGWHPTVRGVVEALDHPLKWALFDREPLPEWGAGAVTLVGDACHPMLPYAAQGAGQAVEDAAALAACLTGASAADVPAALARYAELRLPRTTRVQGMSRDNGTRFHLPDGPDQLARDEVMAAAFGLSPDIDWLYGHPVPASSSGGREGARRG</sequence>
<dbReference type="SUPFAM" id="SSF54373">
    <property type="entry name" value="FAD-linked reductases, C-terminal domain"/>
    <property type="match status" value="1"/>
</dbReference>
<dbReference type="PRINTS" id="PR00420">
    <property type="entry name" value="RNGMNOXGNASE"/>
</dbReference>
<dbReference type="Proteomes" id="UP001165283">
    <property type="component" value="Unassembled WGS sequence"/>
</dbReference>
<evidence type="ECO:0000313" key="7">
    <source>
        <dbReference type="EMBL" id="MCO1657315.1"/>
    </source>
</evidence>
<keyword evidence="5 7" id="KW-0503">Monooxygenase</keyword>
<reference evidence="7" key="1">
    <citation type="submission" date="2021-04" db="EMBL/GenBank/DDBJ databases">
        <title>Pseudonocardia sp. nov., isolated from sandy soil of mangrove forest.</title>
        <authorList>
            <person name="Zan Z."/>
            <person name="Huang R."/>
            <person name="Liu W."/>
        </authorList>
    </citation>
    <scope>NUCLEOTIDE SEQUENCE</scope>
    <source>
        <strain evidence="7">S2-4</strain>
    </source>
</reference>
<dbReference type="InterPro" id="IPR036188">
    <property type="entry name" value="FAD/NAD-bd_sf"/>
</dbReference>
<name>A0ABT1A2T3_9PSEU</name>
<evidence type="ECO:0000256" key="4">
    <source>
        <dbReference type="ARBA" id="ARBA00023002"/>
    </source>
</evidence>
<feature type="domain" description="FAD-binding" evidence="6">
    <location>
        <begin position="275"/>
        <end position="339"/>
    </location>
</feature>
<accession>A0ABT1A2T3</accession>
<evidence type="ECO:0000259" key="6">
    <source>
        <dbReference type="Pfam" id="PF01494"/>
    </source>
</evidence>
<evidence type="ECO:0000256" key="3">
    <source>
        <dbReference type="ARBA" id="ARBA00022827"/>
    </source>
</evidence>
<protein>
    <submittedName>
        <fullName evidence="7">FAD-dependent monooxygenase</fullName>
    </submittedName>
</protein>
<dbReference type="SUPFAM" id="SSF51905">
    <property type="entry name" value="FAD/NAD(P)-binding domain"/>
    <property type="match status" value="1"/>
</dbReference>
<dbReference type="Pfam" id="PF01494">
    <property type="entry name" value="FAD_binding_3"/>
    <property type="match status" value="2"/>
</dbReference>
<dbReference type="PANTHER" id="PTHR13789:SF318">
    <property type="entry name" value="GERANYLGERANYL DIPHOSPHATE REDUCTASE"/>
    <property type="match status" value="1"/>
</dbReference>
<dbReference type="PANTHER" id="PTHR13789">
    <property type="entry name" value="MONOOXYGENASE"/>
    <property type="match status" value="1"/>
</dbReference>
<comment type="caution">
    <text evidence="7">The sequence shown here is derived from an EMBL/GenBank/DDBJ whole genome shotgun (WGS) entry which is preliminary data.</text>
</comment>
<dbReference type="GO" id="GO:0004497">
    <property type="term" value="F:monooxygenase activity"/>
    <property type="evidence" value="ECO:0007669"/>
    <property type="project" value="UniProtKB-KW"/>
</dbReference>
<organism evidence="7 8">
    <name type="scientific">Pseudonocardia humida</name>
    <dbReference type="NCBI Taxonomy" id="2800819"/>
    <lineage>
        <taxon>Bacteria</taxon>
        <taxon>Bacillati</taxon>
        <taxon>Actinomycetota</taxon>
        <taxon>Actinomycetes</taxon>
        <taxon>Pseudonocardiales</taxon>
        <taxon>Pseudonocardiaceae</taxon>
        <taxon>Pseudonocardia</taxon>
    </lineage>
</organism>
<keyword evidence="3" id="KW-0274">FAD</keyword>
<evidence type="ECO:0000256" key="5">
    <source>
        <dbReference type="ARBA" id="ARBA00023033"/>
    </source>
</evidence>
<keyword evidence="4" id="KW-0560">Oxidoreductase</keyword>
<evidence type="ECO:0000313" key="8">
    <source>
        <dbReference type="Proteomes" id="UP001165283"/>
    </source>
</evidence>
<feature type="domain" description="FAD-binding" evidence="6">
    <location>
        <begin position="2"/>
        <end position="163"/>
    </location>
</feature>
<dbReference type="InterPro" id="IPR002938">
    <property type="entry name" value="FAD-bd"/>
</dbReference>
<gene>
    <name evidence="7" type="ORF">KDL28_19855</name>
</gene>